<comment type="function">
    <text evidence="1">Mitochondrial DNA endonuclease involved in intron homing.</text>
</comment>
<feature type="domain" description="Homing endonuclease LAGLIDADG" evidence="2">
    <location>
        <begin position="36"/>
        <end position="135"/>
    </location>
</feature>
<evidence type="ECO:0000259" key="2">
    <source>
        <dbReference type="Pfam" id="PF00961"/>
    </source>
</evidence>
<dbReference type="RefSeq" id="YP_010170367.1">
    <property type="nucleotide sequence ID" value="NC_057606.1"/>
</dbReference>
<keyword evidence="3" id="KW-0378">Hydrolase</keyword>
<gene>
    <name evidence="3" type="primary">orf165</name>
</gene>
<dbReference type="FunFam" id="3.10.28.10:FF:000010">
    <property type="entry name" value="LAGLIDADG homing endonuclease I-LtrII"/>
    <property type="match status" value="1"/>
</dbReference>
<dbReference type="AlphaFoldDB" id="A0A895KU59"/>
<dbReference type="GO" id="GO:0004519">
    <property type="term" value="F:endonuclease activity"/>
    <property type="evidence" value="ECO:0007669"/>
    <property type="project" value="UniProtKB-KW"/>
</dbReference>
<organism evidence="3">
    <name type="scientific">Phanerochaete carnosa</name>
    <dbReference type="NCBI Taxonomy" id="231932"/>
    <lineage>
        <taxon>Eukaryota</taxon>
        <taxon>Fungi</taxon>
        <taxon>Dikarya</taxon>
        <taxon>Basidiomycota</taxon>
        <taxon>Agaricomycotina</taxon>
        <taxon>Agaricomycetes</taxon>
        <taxon>Polyporales</taxon>
        <taxon>Phanerochaetaceae</taxon>
        <taxon>Phanerochaete</taxon>
    </lineage>
</organism>
<keyword evidence="3" id="KW-0255">Endonuclease</keyword>
<geneLocation type="mitochondrion" evidence="3"/>
<dbReference type="Pfam" id="PF00961">
    <property type="entry name" value="LAGLIDADG_1"/>
    <property type="match status" value="1"/>
</dbReference>
<accession>A0A895KU59</accession>
<evidence type="ECO:0000313" key="3">
    <source>
        <dbReference type="EMBL" id="QRZ60349.1"/>
    </source>
</evidence>
<reference evidence="3" key="1">
    <citation type="journal article" date="2020" name="Int. J. Biol. Macromol.">
        <title>The 206 kbp mitochondrial genome of Phanerochaete carnosa reveals dynamics of introns, accumulation of repeat sequences and plasmid-derived genes.</title>
        <authorList>
            <person name="Wang X."/>
            <person name="Song A."/>
            <person name="Wang F."/>
            <person name="Chen M."/>
            <person name="Li X."/>
            <person name="Li Q."/>
            <person name="Liu N."/>
        </authorList>
    </citation>
    <scope>NUCLEOTIDE SEQUENCE</scope>
</reference>
<dbReference type="InterPro" id="IPR051289">
    <property type="entry name" value="LAGLIDADG_Endonuclease"/>
</dbReference>
<dbReference type="PANTHER" id="PTHR36181:SF4">
    <property type="entry name" value="LAGLIDADG ENDONUCLEASE"/>
    <property type="match status" value="1"/>
</dbReference>
<sequence>MNLGLSEVLKAAFPFCKPVARPQIFINKNYHPQWVAGFTSGEGYFAVKILESSTHKTGFQVKLIFQLTQHSRDDCLMKSFEGYFGCGKYYSAERADYGDFQVGKFSDIIEKIIPFFQNYVIRGEKAKDFYDWCKVADIMKDKQHLTVNGLEQIREIKALMNKARY</sequence>
<dbReference type="GeneID" id="67278473"/>
<dbReference type="PANTHER" id="PTHR36181">
    <property type="entry name" value="INTRON-ENCODED ENDONUCLEASE AI3-RELATED"/>
    <property type="match status" value="1"/>
</dbReference>
<dbReference type="SUPFAM" id="SSF55608">
    <property type="entry name" value="Homing endonucleases"/>
    <property type="match status" value="1"/>
</dbReference>
<dbReference type="EMBL" id="MT090080">
    <property type="protein sequence ID" value="QRZ60349.1"/>
    <property type="molecule type" value="Genomic_DNA"/>
</dbReference>
<dbReference type="Gene3D" id="3.10.28.10">
    <property type="entry name" value="Homing endonucleases"/>
    <property type="match status" value="1"/>
</dbReference>
<dbReference type="InterPro" id="IPR027434">
    <property type="entry name" value="Homing_endonucl"/>
</dbReference>
<evidence type="ECO:0000256" key="1">
    <source>
        <dbReference type="ARBA" id="ARBA00002670"/>
    </source>
</evidence>
<dbReference type="GO" id="GO:0005739">
    <property type="term" value="C:mitochondrion"/>
    <property type="evidence" value="ECO:0007669"/>
    <property type="project" value="UniProtKB-ARBA"/>
</dbReference>
<name>A0A895KU59_9APHY</name>
<keyword evidence="3" id="KW-0540">Nuclease</keyword>
<protein>
    <submittedName>
        <fullName evidence="3">LAGLIDADG homing endonuclease</fullName>
    </submittedName>
</protein>
<proteinExistence type="predicted"/>
<keyword evidence="3" id="KW-0496">Mitochondrion</keyword>
<dbReference type="InterPro" id="IPR004860">
    <property type="entry name" value="LAGLIDADG_dom"/>
</dbReference>